<evidence type="ECO:0000313" key="3">
    <source>
        <dbReference type="Proteomes" id="UP000838756"/>
    </source>
</evidence>
<evidence type="ECO:0000256" key="1">
    <source>
        <dbReference type="SAM" id="MobiDB-lite"/>
    </source>
</evidence>
<dbReference type="EMBL" id="CAKXAJ010019764">
    <property type="protein sequence ID" value="CAH2218516.1"/>
    <property type="molecule type" value="Genomic_DNA"/>
</dbReference>
<name>A0A8S4QU59_9NEOP</name>
<evidence type="ECO:0000313" key="2">
    <source>
        <dbReference type="EMBL" id="CAH2218516.1"/>
    </source>
</evidence>
<feature type="region of interest" description="Disordered" evidence="1">
    <location>
        <begin position="1"/>
        <end position="26"/>
    </location>
</feature>
<feature type="compositionally biased region" description="Basic and acidic residues" evidence="1">
    <location>
        <begin position="60"/>
        <end position="77"/>
    </location>
</feature>
<sequence>MEKKSTQRQLSQQKQRARGEAERAGGRHVARISFVHFFVTLQSLQMQARRAKRQMSQSLEKPHGPRDHDGRPDTLCF</sequence>
<protein>
    <submittedName>
        <fullName evidence="2">Jg18376 protein</fullName>
    </submittedName>
</protein>
<dbReference type="AlphaFoldDB" id="A0A8S4QU59"/>
<accession>A0A8S4QU59</accession>
<gene>
    <name evidence="2" type="primary">jg18376</name>
    <name evidence="2" type="ORF">PAEG_LOCUS6349</name>
</gene>
<organism evidence="2 3">
    <name type="scientific">Pararge aegeria aegeria</name>
    <dbReference type="NCBI Taxonomy" id="348720"/>
    <lineage>
        <taxon>Eukaryota</taxon>
        <taxon>Metazoa</taxon>
        <taxon>Ecdysozoa</taxon>
        <taxon>Arthropoda</taxon>
        <taxon>Hexapoda</taxon>
        <taxon>Insecta</taxon>
        <taxon>Pterygota</taxon>
        <taxon>Neoptera</taxon>
        <taxon>Endopterygota</taxon>
        <taxon>Lepidoptera</taxon>
        <taxon>Glossata</taxon>
        <taxon>Ditrysia</taxon>
        <taxon>Papilionoidea</taxon>
        <taxon>Nymphalidae</taxon>
        <taxon>Satyrinae</taxon>
        <taxon>Satyrini</taxon>
        <taxon>Parargina</taxon>
        <taxon>Pararge</taxon>
    </lineage>
</organism>
<proteinExistence type="predicted"/>
<dbReference type="Proteomes" id="UP000838756">
    <property type="component" value="Unassembled WGS sequence"/>
</dbReference>
<keyword evidence="3" id="KW-1185">Reference proteome</keyword>
<feature type="region of interest" description="Disordered" evidence="1">
    <location>
        <begin position="49"/>
        <end position="77"/>
    </location>
</feature>
<reference evidence="2" key="1">
    <citation type="submission" date="2022-03" db="EMBL/GenBank/DDBJ databases">
        <authorList>
            <person name="Lindestad O."/>
        </authorList>
    </citation>
    <scope>NUCLEOTIDE SEQUENCE</scope>
</reference>
<comment type="caution">
    <text evidence="2">The sequence shown here is derived from an EMBL/GenBank/DDBJ whole genome shotgun (WGS) entry which is preliminary data.</text>
</comment>